<accession>A0A803MFH8</accession>
<evidence type="ECO:0000313" key="2">
    <source>
        <dbReference type="EnsemblPlants" id="AUR62028396-RA:cds"/>
    </source>
</evidence>
<sequence length="116" mass="12707">MTTSKVLHMKKLLLPCSSKTSIDSVYASPKIFIRTISSNERSKEQHPSREETIKPDPRPGLSPGGPDLVSSPHDSPPSDRDDGTPHFGWDPTLSPPKGPLDRTQPDRPPPSYHSSS</sequence>
<feature type="compositionally biased region" description="Basic and acidic residues" evidence="1">
    <location>
        <begin position="40"/>
        <end position="57"/>
    </location>
</feature>
<feature type="compositionally biased region" description="Pro residues" evidence="1">
    <location>
        <begin position="106"/>
        <end position="116"/>
    </location>
</feature>
<dbReference type="OMA" id="TIKPDPR"/>
<reference evidence="2" key="1">
    <citation type="journal article" date="2017" name="Nature">
        <title>The genome of Chenopodium quinoa.</title>
        <authorList>
            <person name="Jarvis D.E."/>
            <person name="Ho Y.S."/>
            <person name="Lightfoot D.J."/>
            <person name="Schmoeckel S.M."/>
            <person name="Li B."/>
            <person name="Borm T.J.A."/>
            <person name="Ohyanagi H."/>
            <person name="Mineta K."/>
            <person name="Michell C.T."/>
            <person name="Saber N."/>
            <person name="Kharbatia N.M."/>
            <person name="Rupper R.R."/>
            <person name="Sharp A.R."/>
            <person name="Dally N."/>
            <person name="Boughton B.A."/>
            <person name="Woo Y.H."/>
            <person name="Gao G."/>
            <person name="Schijlen E.G.W.M."/>
            <person name="Guo X."/>
            <person name="Momin A.A."/>
            <person name="Negrao S."/>
            <person name="Al-Babili S."/>
            <person name="Gehring C."/>
            <person name="Roessner U."/>
            <person name="Jung C."/>
            <person name="Murphy K."/>
            <person name="Arold S.T."/>
            <person name="Gojobori T."/>
            <person name="van der Linden C.G."/>
            <person name="van Loo E.N."/>
            <person name="Jellen E.N."/>
            <person name="Maughan P.J."/>
            <person name="Tester M."/>
        </authorList>
    </citation>
    <scope>NUCLEOTIDE SEQUENCE [LARGE SCALE GENOMIC DNA]</scope>
    <source>
        <strain evidence="2">cv. PI 614886</strain>
    </source>
</reference>
<reference evidence="2" key="2">
    <citation type="submission" date="2021-03" db="UniProtKB">
        <authorList>
            <consortium name="EnsemblPlants"/>
        </authorList>
    </citation>
    <scope>IDENTIFICATION</scope>
</reference>
<proteinExistence type="predicted"/>
<dbReference type="Proteomes" id="UP000596660">
    <property type="component" value="Unplaced"/>
</dbReference>
<name>A0A803MFH8_CHEQI</name>
<evidence type="ECO:0000313" key="3">
    <source>
        <dbReference type="Proteomes" id="UP000596660"/>
    </source>
</evidence>
<keyword evidence="3" id="KW-1185">Reference proteome</keyword>
<evidence type="ECO:0000256" key="1">
    <source>
        <dbReference type="SAM" id="MobiDB-lite"/>
    </source>
</evidence>
<dbReference type="Gramene" id="AUR62028396-RA">
    <property type="protein sequence ID" value="AUR62028396-RA:cds"/>
    <property type="gene ID" value="AUR62028396"/>
</dbReference>
<feature type="region of interest" description="Disordered" evidence="1">
    <location>
        <begin position="36"/>
        <end position="116"/>
    </location>
</feature>
<protein>
    <submittedName>
        <fullName evidence="2">Uncharacterized protein</fullName>
    </submittedName>
</protein>
<dbReference type="EnsemblPlants" id="AUR62028396-RA">
    <property type="protein sequence ID" value="AUR62028396-RA:cds"/>
    <property type="gene ID" value="AUR62028396"/>
</dbReference>
<dbReference type="AlphaFoldDB" id="A0A803MFH8"/>
<organism evidence="2 3">
    <name type="scientific">Chenopodium quinoa</name>
    <name type="common">Quinoa</name>
    <dbReference type="NCBI Taxonomy" id="63459"/>
    <lineage>
        <taxon>Eukaryota</taxon>
        <taxon>Viridiplantae</taxon>
        <taxon>Streptophyta</taxon>
        <taxon>Embryophyta</taxon>
        <taxon>Tracheophyta</taxon>
        <taxon>Spermatophyta</taxon>
        <taxon>Magnoliopsida</taxon>
        <taxon>eudicotyledons</taxon>
        <taxon>Gunneridae</taxon>
        <taxon>Pentapetalae</taxon>
        <taxon>Caryophyllales</taxon>
        <taxon>Chenopodiaceae</taxon>
        <taxon>Chenopodioideae</taxon>
        <taxon>Atripliceae</taxon>
        <taxon>Chenopodium</taxon>
    </lineage>
</organism>